<sequence length="40" mass="4382">MKDLNGEKGIGQTSYRSFIRLAAEAGARSKSLVSLYRGHL</sequence>
<accession>A0A1M7PUJ0</accession>
<dbReference type="Proteomes" id="UP000183983">
    <property type="component" value="Unassembled WGS sequence"/>
</dbReference>
<protein>
    <submittedName>
        <fullName evidence="1">Uncharacterized protein</fullName>
    </submittedName>
</protein>
<name>A0A1M7PUJ0_9PSED</name>
<gene>
    <name evidence="1" type="ORF">SAMN05216593_113157</name>
</gene>
<evidence type="ECO:0000313" key="2">
    <source>
        <dbReference type="Proteomes" id="UP000183983"/>
    </source>
</evidence>
<dbReference type="AlphaFoldDB" id="A0A1M7PUJ0"/>
<evidence type="ECO:0000313" key="1">
    <source>
        <dbReference type="EMBL" id="SHN21197.1"/>
    </source>
</evidence>
<organism evidence="1 2">
    <name type="scientific">Pseudomonas asturiensis</name>
    <dbReference type="NCBI Taxonomy" id="1190415"/>
    <lineage>
        <taxon>Bacteria</taxon>
        <taxon>Pseudomonadati</taxon>
        <taxon>Pseudomonadota</taxon>
        <taxon>Gammaproteobacteria</taxon>
        <taxon>Pseudomonadales</taxon>
        <taxon>Pseudomonadaceae</taxon>
        <taxon>Pseudomonas</taxon>
    </lineage>
</organism>
<reference evidence="1 2" key="1">
    <citation type="submission" date="2016-11" db="EMBL/GenBank/DDBJ databases">
        <authorList>
            <person name="Jaros S."/>
            <person name="Januszkiewicz K."/>
            <person name="Wedrychowicz H."/>
        </authorList>
    </citation>
    <scope>NUCLEOTIDE SEQUENCE [LARGE SCALE GENOMIC DNA]</scope>
    <source>
        <strain evidence="1 2">LMG 26898</strain>
    </source>
</reference>
<proteinExistence type="predicted"/>
<dbReference type="EMBL" id="FRDA01000013">
    <property type="protein sequence ID" value="SHN21197.1"/>
    <property type="molecule type" value="Genomic_DNA"/>
</dbReference>